<dbReference type="Proteomes" id="UP000244016">
    <property type="component" value="Unassembled WGS sequence"/>
</dbReference>
<feature type="compositionally biased region" description="Basic residues" evidence="1">
    <location>
        <begin position="40"/>
        <end position="53"/>
    </location>
</feature>
<feature type="region of interest" description="Disordered" evidence="1">
    <location>
        <begin position="39"/>
        <end position="85"/>
    </location>
</feature>
<protein>
    <submittedName>
        <fullName evidence="2">Uncharacterized protein</fullName>
    </submittedName>
</protein>
<sequence>MEISRPQLLRTGTEGNTRNARRFRWRDDETWCHPHSVTRAYKKPQARRERAHGKILPEPNGRGTRSKAPRRGSHGRSEGFTAVPR</sequence>
<dbReference type="EMBL" id="PEBW01000002">
    <property type="protein sequence ID" value="PTQ52543.1"/>
    <property type="molecule type" value="Genomic_DNA"/>
</dbReference>
<reference evidence="2 3" key="1">
    <citation type="submission" date="2017-08" db="EMBL/GenBank/DDBJ databases">
        <title>Burning lignite coal seam in the remote Altai Mountains harbors a hydrogen-driven thermophilic microbial community.</title>
        <authorList>
            <person name="Kadnikov V.V."/>
            <person name="Mardanov A.V."/>
            <person name="Ivasenko D."/>
            <person name="Beletsky A.V."/>
            <person name="Karnachuk O.V."/>
            <person name="Ravin N.V."/>
        </authorList>
    </citation>
    <scope>NUCLEOTIDE SEQUENCE [LARGE SCALE GENOMIC DNA]</scope>
    <source>
        <strain evidence="2">AL31</strain>
    </source>
</reference>
<gene>
    <name evidence="2" type="ORF">BLITH_0722</name>
</gene>
<comment type="caution">
    <text evidence="2">The sequence shown here is derived from an EMBL/GenBank/DDBJ whole genome shotgun (WGS) entry which is preliminary data.</text>
</comment>
<evidence type="ECO:0000313" key="3">
    <source>
        <dbReference type="Proteomes" id="UP000244016"/>
    </source>
</evidence>
<dbReference type="AlphaFoldDB" id="A0A2T5G8N5"/>
<organism evidence="2 3">
    <name type="scientific">Brockia lithotrophica</name>
    <dbReference type="NCBI Taxonomy" id="933949"/>
    <lineage>
        <taxon>Bacteria</taxon>
        <taxon>Bacillati</taxon>
        <taxon>Bacillota</taxon>
        <taxon>Bacilli</taxon>
        <taxon>Bacillales</taxon>
        <taxon>Bacillales Family X. Incertae Sedis</taxon>
        <taxon>Brockia</taxon>
    </lineage>
</organism>
<name>A0A2T5G8N5_9BACL</name>
<accession>A0A2T5G8N5</accession>
<evidence type="ECO:0000313" key="2">
    <source>
        <dbReference type="EMBL" id="PTQ52543.1"/>
    </source>
</evidence>
<feature type="region of interest" description="Disordered" evidence="1">
    <location>
        <begin position="1"/>
        <end position="20"/>
    </location>
</feature>
<feature type="compositionally biased region" description="Basic residues" evidence="1">
    <location>
        <begin position="64"/>
        <end position="74"/>
    </location>
</feature>
<proteinExistence type="predicted"/>
<evidence type="ECO:0000256" key="1">
    <source>
        <dbReference type="SAM" id="MobiDB-lite"/>
    </source>
</evidence>